<gene>
    <name evidence="1" type="ORF">DBR06_SOUSAS4610089</name>
</gene>
<proteinExistence type="predicted"/>
<evidence type="ECO:0000313" key="2">
    <source>
        <dbReference type="Proteomes" id="UP000295264"/>
    </source>
</evidence>
<organism evidence="1 2">
    <name type="scientific">Sousa chinensis</name>
    <name type="common">Indo-pacific humpbacked dolphin</name>
    <name type="synonym">Steno chinensis</name>
    <dbReference type="NCBI Taxonomy" id="103600"/>
    <lineage>
        <taxon>Eukaryota</taxon>
        <taxon>Metazoa</taxon>
        <taxon>Chordata</taxon>
        <taxon>Craniata</taxon>
        <taxon>Vertebrata</taxon>
        <taxon>Euteleostomi</taxon>
        <taxon>Mammalia</taxon>
        <taxon>Eutheria</taxon>
        <taxon>Laurasiatheria</taxon>
        <taxon>Artiodactyla</taxon>
        <taxon>Whippomorpha</taxon>
        <taxon>Cetacea</taxon>
        <taxon>Odontoceti</taxon>
        <taxon>Delphinidae</taxon>
        <taxon>Sousa</taxon>
    </lineage>
</organism>
<feature type="non-terminal residue" evidence="1">
    <location>
        <position position="1"/>
    </location>
</feature>
<sequence>CLYCLYQPPQVALLLIDATAVLHGECSFKNMSWGVDQGIGRFEEELELKSQLRNLIRSI</sequence>
<dbReference type="EMBL" id="QWLN02003564">
    <property type="protein sequence ID" value="TEA39847.1"/>
    <property type="molecule type" value="Genomic_DNA"/>
</dbReference>
<dbReference type="Proteomes" id="UP000295264">
    <property type="component" value="Unassembled WGS sequence"/>
</dbReference>
<dbReference type="AlphaFoldDB" id="A0A484GVA5"/>
<keyword evidence="2" id="KW-1185">Reference proteome</keyword>
<accession>A0A484GVA5</accession>
<comment type="caution">
    <text evidence="1">The sequence shown here is derived from an EMBL/GenBank/DDBJ whole genome shotgun (WGS) entry which is preliminary data.</text>
</comment>
<protein>
    <submittedName>
        <fullName evidence="1">Uncharacterized protein</fullName>
    </submittedName>
</protein>
<reference evidence="1 2" key="1">
    <citation type="journal article" date="2018" name="Genomics">
        <title>Molecular footprints of inshore aquatic adaptation in Indo-Pacific humpback dolphin (Sousa chinensis).</title>
        <authorList>
            <person name="Ming Y."/>
            <person name="Jian J."/>
            <person name="Yu F."/>
            <person name="Yu X."/>
            <person name="Wang J."/>
            <person name="Liu W."/>
        </authorList>
    </citation>
    <scope>NUCLEOTIDE SEQUENCE [LARGE SCALE GENOMIC DNA]</scope>
    <source>
        <strain evidence="1">MY-2018</strain>
        <tissue evidence="1">Skin</tissue>
    </source>
</reference>
<name>A0A484GVA5_SOUCH</name>
<evidence type="ECO:0000313" key="1">
    <source>
        <dbReference type="EMBL" id="TEA39847.1"/>
    </source>
</evidence>